<dbReference type="AlphaFoldDB" id="A0AAV4DYM0"/>
<organism evidence="2 3">
    <name type="scientific">Plakobranchus ocellatus</name>
    <dbReference type="NCBI Taxonomy" id="259542"/>
    <lineage>
        <taxon>Eukaryota</taxon>
        <taxon>Metazoa</taxon>
        <taxon>Spiralia</taxon>
        <taxon>Lophotrochozoa</taxon>
        <taxon>Mollusca</taxon>
        <taxon>Gastropoda</taxon>
        <taxon>Heterobranchia</taxon>
        <taxon>Euthyneura</taxon>
        <taxon>Panpulmonata</taxon>
        <taxon>Sacoglossa</taxon>
        <taxon>Placobranchoidea</taxon>
        <taxon>Plakobranchidae</taxon>
        <taxon>Plakobranchus</taxon>
    </lineage>
</organism>
<feature type="compositionally biased region" description="Acidic residues" evidence="1">
    <location>
        <begin position="12"/>
        <end position="26"/>
    </location>
</feature>
<evidence type="ECO:0000313" key="3">
    <source>
        <dbReference type="Proteomes" id="UP000735302"/>
    </source>
</evidence>
<gene>
    <name evidence="2" type="ORF">PoB_007566000</name>
</gene>
<evidence type="ECO:0000313" key="2">
    <source>
        <dbReference type="EMBL" id="GFO49155.1"/>
    </source>
</evidence>
<name>A0AAV4DYM0_9GAST</name>
<accession>A0AAV4DYM0</accession>
<feature type="region of interest" description="Disordered" evidence="1">
    <location>
        <begin position="1"/>
        <end position="46"/>
    </location>
</feature>
<keyword evidence="3" id="KW-1185">Reference proteome</keyword>
<dbReference type="Proteomes" id="UP000735302">
    <property type="component" value="Unassembled WGS sequence"/>
</dbReference>
<feature type="compositionally biased region" description="Basic and acidic residues" evidence="1">
    <location>
        <begin position="1"/>
        <end position="11"/>
    </location>
</feature>
<evidence type="ECO:0000256" key="1">
    <source>
        <dbReference type="SAM" id="MobiDB-lite"/>
    </source>
</evidence>
<reference evidence="2 3" key="1">
    <citation type="journal article" date="2021" name="Elife">
        <title>Chloroplast acquisition without the gene transfer in kleptoplastic sea slugs, Plakobranchus ocellatus.</title>
        <authorList>
            <person name="Maeda T."/>
            <person name="Takahashi S."/>
            <person name="Yoshida T."/>
            <person name="Shimamura S."/>
            <person name="Takaki Y."/>
            <person name="Nagai Y."/>
            <person name="Toyoda A."/>
            <person name="Suzuki Y."/>
            <person name="Arimoto A."/>
            <person name="Ishii H."/>
            <person name="Satoh N."/>
            <person name="Nishiyama T."/>
            <person name="Hasebe M."/>
            <person name="Maruyama T."/>
            <person name="Minagawa J."/>
            <person name="Obokata J."/>
            <person name="Shigenobu S."/>
        </authorList>
    </citation>
    <scope>NUCLEOTIDE SEQUENCE [LARGE SCALE GENOMIC DNA]</scope>
</reference>
<proteinExistence type="predicted"/>
<comment type="caution">
    <text evidence="2">The sequence shown here is derived from an EMBL/GenBank/DDBJ whole genome shotgun (WGS) entry which is preliminary data.</text>
</comment>
<dbReference type="EMBL" id="BLXT01008461">
    <property type="protein sequence ID" value="GFO49155.1"/>
    <property type="molecule type" value="Genomic_DNA"/>
</dbReference>
<protein>
    <submittedName>
        <fullName evidence="2">Uncharacterized protein</fullName>
    </submittedName>
</protein>
<sequence length="111" mass="12170">MVKETVDHVNDDDGDGDDDDDDDDRGDESTSGSSQPPTRKLLSGFPQPRSLWTRIPCIDSAFDKALQNFVCLTVVGLCCDTGHSKISIRVAESRDHSVRTPSPLVTTRCFT</sequence>